<dbReference type="PANTHER" id="PTHR38457:SF1">
    <property type="entry name" value="REGULATOR ABRB-RELATED"/>
    <property type="match status" value="1"/>
</dbReference>
<feature type="transmembrane region" description="Helical" evidence="1">
    <location>
        <begin position="223"/>
        <end position="245"/>
    </location>
</feature>
<dbReference type="PANTHER" id="PTHR38457">
    <property type="entry name" value="REGULATOR ABRB-RELATED"/>
    <property type="match status" value="1"/>
</dbReference>
<feature type="transmembrane region" description="Helical" evidence="1">
    <location>
        <begin position="265"/>
        <end position="288"/>
    </location>
</feature>
<evidence type="ECO:0000313" key="3">
    <source>
        <dbReference type="Proteomes" id="UP000028824"/>
    </source>
</evidence>
<organism evidence="2 3">
    <name type="scientific">Paenirhodobacter enshiensis</name>
    <dbReference type="NCBI Taxonomy" id="1105367"/>
    <lineage>
        <taxon>Bacteria</taxon>
        <taxon>Pseudomonadati</taxon>
        <taxon>Pseudomonadota</taxon>
        <taxon>Alphaproteobacteria</taxon>
        <taxon>Rhodobacterales</taxon>
        <taxon>Rhodobacter group</taxon>
        <taxon>Paenirhodobacter</taxon>
    </lineage>
</organism>
<dbReference type="GO" id="GO:0004497">
    <property type="term" value="F:monooxygenase activity"/>
    <property type="evidence" value="ECO:0007669"/>
    <property type="project" value="UniProtKB-KW"/>
</dbReference>
<proteinExistence type="predicted"/>
<accession>A0A086Y680</accession>
<gene>
    <name evidence="2" type="ORF">CG50_09110</name>
</gene>
<reference evidence="2 3" key="1">
    <citation type="submission" date="2014-03" db="EMBL/GenBank/DDBJ databases">
        <title>Genome of Paenirhodobacter enshiensis DW2-9.</title>
        <authorList>
            <person name="Wang D."/>
            <person name="Wang G."/>
        </authorList>
    </citation>
    <scope>NUCLEOTIDE SEQUENCE [LARGE SCALE GENOMIC DNA]</scope>
    <source>
        <strain evidence="2 3">DW2-9</strain>
    </source>
</reference>
<dbReference type="Proteomes" id="UP000028824">
    <property type="component" value="Unassembled WGS sequence"/>
</dbReference>
<feature type="transmembrane region" description="Helical" evidence="1">
    <location>
        <begin position="55"/>
        <end position="74"/>
    </location>
</feature>
<keyword evidence="2" id="KW-0560">Oxidoreductase</keyword>
<evidence type="ECO:0000313" key="2">
    <source>
        <dbReference type="EMBL" id="KFI29780.1"/>
    </source>
</evidence>
<keyword evidence="1" id="KW-1133">Transmembrane helix</keyword>
<dbReference type="GO" id="GO:0016020">
    <property type="term" value="C:membrane"/>
    <property type="evidence" value="ECO:0007669"/>
    <property type="project" value="InterPro"/>
</dbReference>
<dbReference type="Pfam" id="PF05145">
    <property type="entry name" value="AbrB"/>
    <property type="match status" value="1"/>
</dbReference>
<keyword evidence="1" id="KW-0472">Membrane</keyword>
<keyword evidence="3" id="KW-1185">Reference proteome</keyword>
<dbReference type="STRING" id="1105367.CG50_09110"/>
<dbReference type="NCBIfam" id="TIGR03082">
    <property type="entry name" value="Gneg_AbrB_dup"/>
    <property type="match status" value="2"/>
</dbReference>
<evidence type="ECO:0000256" key="1">
    <source>
        <dbReference type="SAM" id="Phobius"/>
    </source>
</evidence>
<protein>
    <submittedName>
        <fullName evidence="2">Ammonia monooxygenase</fullName>
    </submittedName>
</protein>
<sequence>MGRTGRWAVLAVATVVTTAGLEALHLPAALLIGPMVVAIVLAVSGGAVRPSRSVFLAAQGVVGTMIATTLPQTILHEIALQWPVFIAGVVSTLMASSLLGWLMVRSRALPGTTAIWGTSPGAASVMTIMSDSYGADMRLVAFMQYLRVALCVAFATIVAGMMSPAGATGSHPQIWWPDAAIWRQSVLALAIAFGGAALGVWLKLPGGPMLIPMALAITVKLAFGLPVVLPLPVLALCYAVIGWGIGMRFTPEVIAYAAKVFPRVLLSILLLILICSGFAVALVVFAGIDPLTAFLATSPGGADSVAIISTSAPVDVSFVMSMQVARFIVVVGAGPQLARLLSGGRKSAPPLP</sequence>
<feature type="transmembrane region" description="Helical" evidence="1">
    <location>
        <begin position="139"/>
        <end position="161"/>
    </location>
</feature>
<dbReference type="EMBL" id="JFZB01000003">
    <property type="protein sequence ID" value="KFI29780.1"/>
    <property type="molecule type" value="Genomic_DNA"/>
</dbReference>
<dbReference type="InterPro" id="IPR017516">
    <property type="entry name" value="AbrB_dup"/>
</dbReference>
<dbReference type="PIRSF" id="PIRSF038991">
    <property type="entry name" value="Protein_AbrB"/>
    <property type="match status" value="1"/>
</dbReference>
<dbReference type="AlphaFoldDB" id="A0A086Y680"/>
<name>A0A086Y680_9RHOB</name>
<keyword evidence="2" id="KW-0503">Monooxygenase</keyword>
<dbReference type="eggNOG" id="COG3180">
    <property type="taxonomic scope" value="Bacteria"/>
</dbReference>
<keyword evidence="1" id="KW-0812">Transmembrane</keyword>
<comment type="caution">
    <text evidence="2">The sequence shown here is derived from an EMBL/GenBank/DDBJ whole genome shotgun (WGS) entry which is preliminary data.</text>
</comment>
<dbReference type="GO" id="GO:0010468">
    <property type="term" value="P:regulation of gene expression"/>
    <property type="evidence" value="ECO:0007669"/>
    <property type="project" value="InterPro"/>
</dbReference>
<dbReference type="InterPro" id="IPR007820">
    <property type="entry name" value="AbrB_fam"/>
</dbReference>
<feature type="transmembrane region" description="Helical" evidence="1">
    <location>
        <begin position="181"/>
        <end position="202"/>
    </location>
</feature>
<feature type="transmembrane region" description="Helical" evidence="1">
    <location>
        <begin position="80"/>
        <end position="104"/>
    </location>
</feature>
<feature type="transmembrane region" description="Helical" evidence="1">
    <location>
        <begin position="28"/>
        <end position="48"/>
    </location>
</feature>